<dbReference type="PANTHER" id="PTHR22916:SF51">
    <property type="entry name" value="GLYCOSYLTRANSFERASE EPSH-RELATED"/>
    <property type="match status" value="1"/>
</dbReference>
<proteinExistence type="predicted"/>
<gene>
    <name evidence="4" type="ordered locus">Acfer_0747</name>
</gene>
<dbReference type="Gene3D" id="3.90.550.10">
    <property type="entry name" value="Spore Coat Polysaccharide Biosynthesis Protein SpsA, Chain A"/>
    <property type="match status" value="1"/>
</dbReference>
<dbReference type="CDD" id="cd00761">
    <property type="entry name" value="Glyco_tranf_GTA_type"/>
    <property type="match status" value="1"/>
</dbReference>
<evidence type="ECO:0000313" key="4">
    <source>
        <dbReference type="EMBL" id="ADB47137.1"/>
    </source>
</evidence>
<keyword evidence="5" id="KW-1185">Reference proteome</keyword>
<dbReference type="AlphaFoldDB" id="D2RJ85"/>
<feature type="domain" description="Glycosyltransferase 2-like" evidence="3">
    <location>
        <begin position="7"/>
        <end position="145"/>
    </location>
</feature>
<dbReference type="InterPro" id="IPR001173">
    <property type="entry name" value="Glyco_trans_2-like"/>
</dbReference>
<dbReference type="Proteomes" id="UP000001902">
    <property type="component" value="Chromosome"/>
</dbReference>
<dbReference type="RefSeq" id="WP_012938126.1">
    <property type="nucleotide sequence ID" value="NC_013740.1"/>
</dbReference>
<evidence type="ECO:0000256" key="1">
    <source>
        <dbReference type="ARBA" id="ARBA00022676"/>
    </source>
</evidence>
<evidence type="ECO:0000313" key="5">
    <source>
        <dbReference type="Proteomes" id="UP000001902"/>
    </source>
</evidence>
<dbReference type="STRING" id="591001.Acfer_0747"/>
<accession>D2RJ85</accession>
<evidence type="ECO:0000256" key="2">
    <source>
        <dbReference type="ARBA" id="ARBA00022679"/>
    </source>
</evidence>
<dbReference type="PANTHER" id="PTHR22916">
    <property type="entry name" value="GLYCOSYLTRANSFERASE"/>
    <property type="match status" value="1"/>
</dbReference>
<dbReference type="CAZy" id="GT2">
    <property type="family name" value="Glycosyltransferase Family 2"/>
</dbReference>
<keyword evidence="1" id="KW-0328">Glycosyltransferase</keyword>
<dbReference type="EMBL" id="CP001859">
    <property type="protein sequence ID" value="ADB47137.1"/>
    <property type="molecule type" value="Genomic_DNA"/>
</dbReference>
<dbReference type="GO" id="GO:0016757">
    <property type="term" value="F:glycosyltransferase activity"/>
    <property type="evidence" value="ECO:0007669"/>
    <property type="project" value="UniProtKB-KW"/>
</dbReference>
<dbReference type="Pfam" id="PF00535">
    <property type="entry name" value="Glycos_transf_2"/>
    <property type="match status" value="1"/>
</dbReference>
<organism evidence="4 5">
    <name type="scientific">Acidaminococcus fermentans (strain ATCC 25085 / DSM 20731 / CCUG 9996 / CIP 106432 / VR4)</name>
    <dbReference type="NCBI Taxonomy" id="591001"/>
    <lineage>
        <taxon>Bacteria</taxon>
        <taxon>Bacillati</taxon>
        <taxon>Bacillota</taxon>
        <taxon>Negativicutes</taxon>
        <taxon>Acidaminococcales</taxon>
        <taxon>Acidaminococcaceae</taxon>
        <taxon>Acidaminococcus</taxon>
    </lineage>
</organism>
<reference evidence="4 5" key="1">
    <citation type="journal article" date="2010" name="Stand. Genomic Sci.">
        <title>Complete genome sequence of Acidaminococcus fermentans type strain (VR4).</title>
        <authorList>
            <person name="Chang Y.J."/>
            <person name="Pukall R."/>
            <person name="Saunders E."/>
            <person name="Lapidus A."/>
            <person name="Copeland A."/>
            <person name="Nolan M."/>
            <person name="Glavina Del Rio T."/>
            <person name="Lucas S."/>
            <person name="Chen F."/>
            <person name="Tice H."/>
            <person name="Cheng J.F."/>
            <person name="Han C."/>
            <person name="Detter J.C."/>
            <person name="Bruce D."/>
            <person name="Goodwin L."/>
            <person name="Pitluck S."/>
            <person name="Mikhailova N."/>
            <person name="Liolios K."/>
            <person name="Pati A."/>
            <person name="Ivanova N."/>
            <person name="Mavromatis K."/>
            <person name="Chen A."/>
            <person name="Palaniappan K."/>
            <person name="Land M."/>
            <person name="Hauser L."/>
            <person name="Jeffries C.D."/>
            <person name="Brettin T."/>
            <person name="Rohde M."/>
            <person name="Goker M."/>
            <person name="Bristow J."/>
            <person name="Eisen J.A."/>
            <person name="Markowitz V."/>
            <person name="Hugenholtz P."/>
            <person name="Kyrpides N.C."/>
            <person name="Klenk H.P."/>
        </authorList>
    </citation>
    <scope>NUCLEOTIDE SEQUENCE [LARGE SCALE GENOMIC DNA]</scope>
    <source>
        <strain evidence="5">ATCC 25085 / DSM 20731 / CCUG 9996 / CIP 106432 / VR4</strain>
    </source>
</reference>
<protein>
    <submittedName>
        <fullName evidence="4">Glycosyl transferase family 2</fullName>
    </submittedName>
</protein>
<dbReference type="SUPFAM" id="SSF53448">
    <property type="entry name" value="Nucleotide-diphospho-sugar transferases"/>
    <property type="match status" value="1"/>
</dbReference>
<dbReference type="InterPro" id="IPR029044">
    <property type="entry name" value="Nucleotide-diphossugar_trans"/>
</dbReference>
<keyword evidence="2 4" id="KW-0808">Transferase</keyword>
<evidence type="ECO:0000259" key="3">
    <source>
        <dbReference type="Pfam" id="PF00535"/>
    </source>
</evidence>
<sequence length="327" mass="38242">MEKNLISIIVAVYNVEKYLNKCIKSIVNQTYHNLEIILVDDGSKDNSGKICDEWAGKDSRIHVIHKQNGGVSDARNYGLKASNGEWICFVDGDDYISLNMYETLYKNRSKQGITVCGYYVVENGKEIPVPGINKKLAPKEAANLYLTNERQSVLNSNFTYFGSYPWNKLYDRSVFQGVEYPEHKKFEDMYIMLELLHQSYEIRFIPDCKYYYIQRRGSITHQKSIQVDSLDARLKQKKELEEFWDIKDKKIDELIALSYIAILRKYAINPYSERIKYTSLKKRMWASLNSIGYDDFPLKIKLKLLLMHIPDLYYVLYSLKEKLNSGS</sequence>
<name>D2RJ85_ACIFV</name>
<dbReference type="eggNOG" id="COG1216">
    <property type="taxonomic scope" value="Bacteria"/>
</dbReference>
<dbReference type="GeneID" id="78334505"/>
<dbReference type="HOGENOM" id="CLU_025996_25_1_9"/>
<dbReference type="KEGG" id="afn:Acfer_0747"/>